<evidence type="ECO:0000313" key="7">
    <source>
        <dbReference type="Proteomes" id="UP000530660"/>
    </source>
</evidence>
<evidence type="ECO:0000256" key="1">
    <source>
        <dbReference type="ARBA" id="ARBA00004496"/>
    </source>
</evidence>
<evidence type="ECO:0000256" key="3">
    <source>
        <dbReference type="ARBA" id="ARBA00022490"/>
    </source>
</evidence>
<accession>A0A7J7INP0</accession>
<dbReference type="InterPro" id="IPR029058">
    <property type="entry name" value="AB_hydrolase_fold"/>
</dbReference>
<evidence type="ECO:0000313" key="6">
    <source>
        <dbReference type="EMBL" id="KAF6004743.1"/>
    </source>
</evidence>
<keyword evidence="7" id="KW-1185">Reference proteome</keyword>
<feature type="region of interest" description="Disordered" evidence="4">
    <location>
        <begin position="1"/>
        <end position="46"/>
    </location>
</feature>
<dbReference type="EMBL" id="VWRR01000002">
    <property type="protein sequence ID" value="KAF6004743.1"/>
    <property type="molecule type" value="Genomic_DNA"/>
</dbReference>
<dbReference type="Pfam" id="PF00561">
    <property type="entry name" value="Abhydrolase_1"/>
    <property type="match status" value="1"/>
</dbReference>
<proteinExistence type="predicted"/>
<dbReference type="InterPro" id="IPR026151">
    <property type="entry name" value="Maspardin"/>
</dbReference>
<dbReference type="Proteomes" id="UP000530660">
    <property type="component" value="Unassembled WGS sequence"/>
</dbReference>
<protein>
    <recommendedName>
        <fullName evidence="2">Maspardin</fullName>
    </recommendedName>
</protein>
<reference evidence="6 7" key="1">
    <citation type="journal article" date="2020" name="J. Phycol.">
        <title>Comparative genome analysis reveals Cyanidiococcus gen. nov., a new extremophilic red algal genus sister to Cyanidioschyzon (Cyanidioschyzonaceae, Rhodophyta).</title>
        <authorList>
            <person name="Liu S.-L."/>
            <person name="Chiang Y.-R."/>
            <person name="Yoon H.S."/>
            <person name="Fu H.-Y."/>
        </authorList>
    </citation>
    <scope>NUCLEOTIDE SEQUENCE [LARGE SCALE GENOMIC DNA]</scope>
    <source>
        <strain evidence="6 7">THAL066</strain>
    </source>
</reference>
<sequence length="407" mass="45440">MYALFPSEVDNQQRSMKRPKVLDQSESESWGQGRPEHPGGFSDTLGPRRARLVGSREYRLWYYYVLGRENAVGTLVLLPDHLNGASGLYALATAAALAGHRVVLIDWPEHVHTVEVFQADLDELLQALCENESITTQVHLVGAGLGALLALRFAQYHPNSVASLALAGALWQQETLHGMLPLWSLVGHACASSLKLPRTWLERSLLDSSRVTIQDAHLYRLLYPVFRDRVQQASLGSLCTRVCLLRSVGNVGAIRLPEERMSLMTPLPRGWRTTQTDGDTDLDRFSRARWPYTGPAARKGTRVSSNPQRRGSFPAQIESQPRALLWHSFKQCFAFWTRNAHIWSVKAVSDDADTIALMTLFPRARRAYLKGQFNNYPFLVSSAEFRYARAGASASASLSSISAHDRV</sequence>
<evidence type="ECO:0000259" key="5">
    <source>
        <dbReference type="Pfam" id="PF00561"/>
    </source>
</evidence>
<evidence type="ECO:0000256" key="4">
    <source>
        <dbReference type="SAM" id="MobiDB-lite"/>
    </source>
</evidence>
<feature type="region of interest" description="Disordered" evidence="4">
    <location>
        <begin position="292"/>
        <end position="314"/>
    </location>
</feature>
<name>A0A7J7INP0_9RHOD</name>
<keyword evidence="3" id="KW-0963">Cytoplasm</keyword>
<dbReference type="Gene3D" id="3.40.50.1820">
    <property type="entry name" value="alpha/beta hydrolase"/>
    <property type="match status" value="1"/>
</dbReference>
<dbReference type="OrthoDB" id="10558888at2759"/>
<feature type="domain" description="AB hydrolase-1" evidence="5">
    <location>
        <begin position="91"/>
        <end position="174"/>
    </location>
</feature>
<dbReference type="SUPFAM" id="SSF53474">
    <property type="entry name" value="alpha/beta-Hydrolases"/>
    <property type="match status" value="1"/>
</dbReference>
<dbReference type="InterPro" id="IPR000073">
    <property type="entry name" value="AB_hydrolase_1"/>
</dbReference>
<dbReference type="PANTHER" id="PTHR15913">
    <property type="entry name" value="ACID CLUSTER PROTEIN 33"/>
    <property type="match status" value="1"/>
</dbReference>
<dbReference type="GO" id="GO:0005737">
    <property type="term" value="C:cytoplasm"/>
    <property type="evidence" value="ECO:0007669"/>
    <property type="project" value="UniProtKB-SubCell"/>
</dbReference>
<dbReference type="PANTHER" id="PTHR15913:SF0">
    <property type="entry name" value="MASPARDIN"/>
    <property type="match status" value="1"/>
</dbReference>
<evidence type="ECO:0000256" key="2">
    <source>
        <dbReference type="ARBA" id="ARBA00020148"/>
    </source>
</evidence>
<organism evidence="6 7">
    <name type="scientific">Cyanidiococcus yangmingshanensis</name>
    <dbReference type="NCBI Taxonomy" id="2690220"/>
    <lineage>
        <taxon>Eukaryota</taxon>
        <taxon>Rhodophyta</taxon>
        <taxon>Bangiophyceae</taxon>
        <taxon>Cyanidiales</taxon>
        <taxon>Cyanidiaceae</taxon>
        <taxon>Cyanidiococcus</taxon>
    </lineage>
</organism>
<dbReference type="AlphaFoldDB" id="A0A7J7INP0"/>
<comment type="subcellular location">
    <subcellularLocation>
        <location evidence="1">Cytoplasm</location>
    </subcellularLocation>
</comment>
<gene>
    <name evidence="6" type="ORF">F1559_000790</name>
</gene>
<comment type="caution">
    <text evidence="6">The sequence shown here is derived from an EMBL/GenBank/DDBJ whole genome shotgun (WGS) entry which is preliminary data.</text>
</comment>